<dbReference type="Proteomes" id="UP000054805">
    <property type="component" value="Unassembled WGS sequence"/>
</dbReference>
<feature type="transmembrane region" description="Helical" evidence="1">
    <location>
        <begin position="21"/>
        <end position="41"/>
    </location>
</feature>
<name>A0A0V1EH48_TRIPS</name>
<dbReference type="EMBL" id="JYDR01000038">
    <property type="protein sequence ID" value="KRY73004.1"/>
    <property type="molecule type" value="Genomic_DNA"/>
</dbReference>
<sequence length="97" mass="10993">MLILLLSCRGISTHLFTFLPCNLPSFLVLSSVLIYLAHLLLNKVPLVQTASAIFLAANLFIFQNFLLDQRCHLGNTLVVLYIEIAAIEKKEKKFFNK</sequence>
<proteinExistence type="predicted"/>
<evidence type="ECO:0000313" key="5">
    <source>
        <dbReference type="Proteomes" id="UP000054805"/>
    </source>
</evidence>
<comment type="caution">
    <text evidence="2">The sequence shown here is derived from an EMBL/GenBank/DDBJ whole genome shotgun (WGS) entry which is preliminary data.</text>
</comment>
<reference evidence="4 5" key="1">
    <citation type="submission" date="2015-01" db="EMBL/GenBank/DDBJ databases">
        <title>Evolution of Trichinella species and genotypes.</title>
        <authorList>
            <person name="Korhonen P.K."/>
            <person name="Edoardo P."/>
            <person name="Giuseppe L.R."/>
            <person name="Gasser R.B."/>
        </authorList>
    </citation>
    <scope>NUCLEOTIDE SEQUENCE [LARGE SCALE GENOMIC DNA]</scope>
    <source>
        <strain evidence="2">ISS13</strain>
        <strain evidence="3">ISS588</strain>
    </source>
</reference>
<keyword evidence="1" id="KW-1133">Transmembrane helix</keyword>
<evidence type="ECO:0000313" key="4">
    <source>
        <dbReference type="Proteomes" id="UP000054632"/>
    </source>
</evidence>
<evidence type="ECO:0000313" key="2">
    <source>
        <dbReference type="EMBL" id="KRY73004.1"/>
    </source>
</evidence>
<accession>A0A0V1EH48</accession>
<evidence type="ECO:0000313" key="3">
    <source>
        <dbReference type="EMBL" id="KRZ27569.1"/>
    </source>
</evidence>
<gene>
    <name evidence="2" type="ORF">T4A_12122</name>
    <name evidence="3" type="ORF">T4B_4078</name>
</gene>
<protein>
    <submittedName>
        <fullName evidence="2">Uncharacterized protein</fullName>
    </submittedName>
</protein>
<dbReference type="EMBL" id="JYDS01000069">
    <property type="protein sequence ID" value="KRZ27569.1"/>
    <property type="molecule type" value="Genomic_DNA"/>
</dbReference>
<dbReference type="AlphaFoldDB" id="A0A0V1EH48"/>
<feature type="transmembrane region" description="Helical" evidence="1">
    <location>
        <begin position="47"/>
        <end position="67"/>
    </location>
</feature>
<keyword evidence="5" id="KW-1185">Reference proteome</keyword>
<organism evidence="2 4">
    <name type="scientific">Trichinella pseudospiralis</name>
    <name type="common">Parasitic roundworm</name>
    <dbReference type="NCBI Taxonomy" id="6337"/>
    <lineage>
        <taxon>Eukaryota</taxon>
        <taxon>Metazoa</taxon>
        <taxon>Ecdysozoa</taxon>
        <taxon>Nematoda</taxon>
        <taxon>Enoplea</taxon>
        <taxon>Dorylaimia</taxon>
        <taxon>Trichinellida</taxon>
        <taxon>Trichinellidae</taxon>
        <taxon>Trichinella</taxon>
    </lineage>
</organism>
<keyword evidence="1" id="KW-0812">Transmembrane</keyword>
<keyword evidence="1" id="KW-0472">Membrane</keyword>
<dbReference type="Proteomes" id="UP000054632">
    <property type="component" value="Unassembled WGS sequence"/>
</dbReference>
<evidence type="ECO:0000256" key="1">
    <source>
        <dbReference type="SAM" id="Phobius"/>
    </source>
</evidence>